<dbReference type="InterPro" id="IPR016187">
    <property type="entry name" value="CTDL_fold"/>
</dbReference>
<feature type="chain" id="PRO_5044880960" description="C-type lectin domain-containing protein" evidence="2">
    <location>
        <begin position="18"/>
        <end position="325"/>
    </location>
</feature>
<dbReference type="SUPFAM" id="SSF56436">
    <property type="entry name" value="C-type lectin-like"/>
    <property type="match status" value="2"/>
</dbReference>
<evidence type="ECO:0000256" key="2">
    <source>
        <dbReference type="SAM" id="SignalP"/>
    </source>
</evidence>
<proteinExistence type="predicted"/>
<reference evidence="4 5" key="1">
    <citation type="journal article" date="2023" name="Sci. Data">
        <title>Genome assembly of the Korean intertidal mud-creeper Batillaria attramentaria.</title>
        <authorList>
            <person name="Patra A.K."/>
            <person name="Ho P.T."/>
            <person name="Jun S."/>
            <person name="Lee S.J."/>
            <person name="Kim Y."/>
            <person name="Won Y.J."/>
        </authorList>
    </citation>
    <scope>NUCLEOTIDE SEQUENCE [LARGE SCALE GENOMIC DNA]</scope>
    <source>
        <strain evidence="4">Wonlab-2016</strain>
    </source>
</reference>
<dbReference type="PROSITE" id="PS50041">
    <property type="entry name" value="C_TYPE_LECTIN_2"/>
    <property type="match status" value="2"/>
</dbReference>
<gene>
    <name evidence="4" type="ORF">BaRGS_00030054</name>
</gene>
<evidence type="ECO:0000313" key="5">
    <source>
        <dbReference type="Proteomes" id="UP001519460"/>
    </source>
</evidence>
<evidence type="ECO:0000259" key="3">
    <source>
        <dbReference type="PROSITE" id="PS50041"/>
    </source>
</evidence>
<dbReference type="InterPro" id="IPR050111">
    <property type="entry name" value="C-type_lectin/snaclec_domain"/>
</dbReference>
<evidence type="ECO:0000256" key="1">
    <source>
        <dbReference type="ARBA" id="ARBA00023157"/>
    </source>
</evidence>
<sequence>MKVLAVLFAAILATVSAQCPSGFIHHGDSCYAIPMAEGSWADGMMICQELGGQLAVIETAAEQSYIEGFLQRYGGGLPNDPDFWVGGGDFLQEGVWKWVMSDTPIDASVAAWATGQPNNKGGPQGCLRISAALNYKWEDGNCDSVEYAVCELPCAREKAKGASVELKVQEKEINMVSQYAVLCVFAALFATAYGQQCRPGWHYDSNRGSCYAIPTGAEGSWAEAMAYCAAMSSELAVVESAGEQAFLVSLINDTLDFWIGAVDILEEGVFVWANRMTQVETYFWGPGQPNNEHGRQGCLRLEHEAQWAWGDGACASTEYFICERE</sequence>
<dbReference type="InterPro" id="IPR001304">
    <property type="entry name" value="C-type_lectin-like"/>
</dbReference>
<comment type="caution">
    <text evidence="4">The sequence shown here is derived from an EMBL/GenBank/DDBJ whole genome shotgun (WGS) entry which is preliminary data.</text>
</comment>
<dbReference type="Pfam" id="PF00059">
    <property type="entry name" value="Lectin_C"/>
    <property type="match status" value="2"/>
</dbReference>
<keyword evidence="5" id="KW-1185">Reference proteome</keyword>
<keyword evidence="1" id="KW-1015">Disulfide bond</keyword>
<dbReference type="AlphaFoldDB" id="A0ABD0JUC8"/>
<dbReference type="Proteomes" id="UP001519460">
    <property type="component" value="Unassembled WGS sequence"/>
</dbReference>
<dbReference type="InterPro" id="IPR018378">
    <property type="entry name" value="C-type_lectin_CS"/>
</dbReference>
<feature type="domain" description="C-type lectin" evidence="3">
    <location>
        <begin position="206"/>
        <end position="323"/>
    </location>
</feature>
<name>A0ABD0JUC8_9CAEN</name>
<evidence type="ECO:0000313" key="4">
    <source>
        <dbReference type="EMBL" id="KAK7478669.1"/>
    </source>
</evidence>
<dbReference type="CDD" id="cd00037">
    <property type="entry name" value="CLECT"/>
    <property type="match status" value="1"/>
</dbReference>
<dbReference type="InterPro" id="IPR016186">
    <property type="entry name" value="C-type_lectin-like/link_sf"/>
</dbReference>
<dbReference type="PANTHER" id="PTHR22803">
    <property type="entry name" value="MANNOSE, PHOSPHOLIPASE, LECTIN RECEPTOR RELATED"/>
    <property type="match status" value="1"/>
</dbReference>
<dbReference type="EMBL" id="JACVVK020000319">
    <property type="protein sequence ID" value="KAK7478669.1"/>
    <property type="molecule type" value="Genomic_DNA"/>
</dbReference>
<organism evidence="4 5">
    <name type="scientific">Batillaria attramentaria</name>
    <dbReference type="NCBI Taxonomy" id="370345"/>
    <lineage>
        <taxon>Eukaryota</taxon>
        <taxon>Metazoa</taxon>
        <taxon>Spiralia</taxon>
        <taxon>Lophotrochozoa</taxon>
        <taxon>Mollusca</taxon>
        <taxon>Gastropoda</taxon>
        <taxon>Caenogastropoda</taxon>
        <taxon>Sorbeoconcha</taxon>
        <taxon>Cerithioidea</taxon>
        <taxon>Batillariidae</taxon>
        <taxon>Batillaria</taxon>
    </lineage>
</organism>
<feature type="domain" description="C-type lectin" evidence="3">
    <location>
        <begin position="26"/>
        <end position="151"/>
    </location>
</feature>
<dbReference type="PROSITE" id="PS00615">
    <property type="entry name" value="C_TYPE_LECTIN_1"/>
    <property type="match status" value="2"/>
</dbReference>
<feature type="signal peptide" evidence="2">
    <location>
        <begin position="1"/>
        <end position="17"/>
    </location>
</feature>
<dbReference type="Gene3D" id="3.10.100.10">
    <property type="entry name" value="Mannose-Binding Protein A, subunit A"/>
    <property type="match status" value="2"/>
</dbReference>
<protein>
    <recommendedName>
        <fullName evidence="3">C-type lectin domain-containing protein</fullName>
    </recommendedName>
</protein>
<accession>A0ABD0JUC8</accession>
<keyword evidence="2" id="KW-0732">Signal</keyword>
<dbReference type="SMART" id="SM00034">
    <property type="entry name" value="CLECT"/>
    <property type="match status" value="2"/>
</dbReference>